<dbReference type="Gene3D" id="1.25.10.10">
    <property type="entry name" value="Leucine-rich Repeat Variant"/>
    <property type="match status" value="1"/>
</dbReference>
<feature type="domain" description="PUL" evidence="8">
    <location>
        <begin position="505"/>
        <end position="789"/>
    </location>
</feature>
<keyword evidence="2" id="KW-0963">Cytoplasm</keyword>
<dbReference type="InterPro" id="IPR036322">
    <property type="entry name" value="WD40_repeat_dom_sf"/>
</dbReference>
<dbReference type="FunFam" id="2.130.10.10:FF:000236">
    <property type="entry name" value="Polyubiquitin binding protein (Doa1/Ufd3)"/>
    <property type="match status" value="1"/>
</dbReference>
<dbReference type="PROSITE" id="PS50294">
    <property type="entry name" value="WD_REPEATS_REGION"/>
    <property type="match status" value="3"/>
</dbReference>
<dbReference type="PROSITE" id="PS51396">
    <property type="entry name" value="PUL"/>
    <property type="match status" value="1"/>
</dbReference>
<keyword evidence="3 5" id="KW-0853">WD repeat</keyword>
<dbReference type="Pfam" id="PF08324">
    <property type="entry name" value="PUL"/>
    <property type="match status" value="1"/>
</dbReference>
<feature type="compositionally biased region" description="Polar residues" evidence="6">
    <location>
        <begin position="495"/>
        <end position="505"/>
    </location>
</feature>
<feature type="domain" description="PFU" evidence="7">
    <location>
        <begin position="371"/>
        <end position="467"/>
    </location>
</feature>
<dbReference type="InterPro" id="IPR038122">
    <property type="entry name" value="PFU_sf"/>
</dbReference>
<evidence type="ECO:0000256" key="3">
    <source>
        <dbReference type="ARBA" id="ARBA00022574"/>
    </source>
</evidence>
<protein>
    <submittedName>
        <fullName evidence="9">Polyubiquitin binding protein (Doa1/Ufd3), putative</fullName>
    </submittedName>
</protein>
<dbReference type="SUPFAM" id="SSF50978">
    <property type="entry name" value="WD40 repeat-like"/>
    <property type="match status" value="1"/>
</dbReference>
<dbReference type="Proteomes" id="UP000001745">
    <property type="component" value="Unassembled WGS sequence"/>
</dbReference>
<dbReference type="GO" id="GO:0010992">
    <property type="term" value="P:ubiquitin recycling"/>
    <property type="evidence" value="ECO:0007669"/>
    <property type="project" value="TreeGrafter"/>
</dbReference>
<dbReference type="AlphaFoldDB" id="B8MD65"/>
<comment type="subcellular location">
    <subcellularLocation>
        <location evidence="1">Cytoplasm</location>
    </subcellularLocation>
</comment>
<dbReference type="InterPro" id="IPR013535">
    <property type="entry name" value="PUL_dom"/>
</dbReference>
<dbReference type="Gene3D" id="2.130.10.10">
    <property type="entry name" value="YVTN repeat-like/Quinoprotein amine dehydrogenase"/>
    <property type="match status" value="1"/>
</dbReference>
<dbReference type="PROSITE" id="PS50082">
    <property type="entry name" value="WD_REPEATS_2"/>
    <property type="match status" value="3"/>
</dbReference>
<dbReference type="Pfam" id="PF09070">
    <property type="entry name" value="PFU"/>
    <property type="match status" value="1"/>
</dbReference>
<feature type="region of interest" description="Disordered" evidence="6">
    <location>
        <begin position="461"/>
        <end position="505"/>
    </location>
</feature>
<dbReference type="SMART" id="SM00320">
    <property type="entry name" value="WD40"/>
    <property type="match status" value="6"/>
</dbReference>
<keyword evidence="10" id="KW-1185">Reference proteome</keyword>
<evidence type="ECO:0000259" key="7">
    <source>
        <dbReference type="PROSITE" id="PS51394"/>
    </source>
</evidence>
<dbReference type="HOGENOM" id="CLU_011791_2_0_1"/>
<proteinExistence type="predicted"/>
<sequence>MSEYKLSASLEGHSDDVRAVAFPNSKLVVTASRDATVRIWKQVSSPPPTYDYTISSHGSSFVNTVAYYPPAGEYLEGLIFSGGQDTIIEARQPSKASGDNADAMLLGHSHNVCSLDVCPEGGWVISGSWDSSARLWRIGNWETDVVFDGHHGSVWAVLAYDRNTVITGCADRMIRIFNTSGKLLKTIKDSRDVVRALCKLPAGHPSGAQFASAGNDGIARLFTLNGDLVGELHGHESFIYSIAVTPSGELVTSGEDRTVRIWRGNQCVQTITHPAISVWGVAVCQETGDIVTGASDRVARIFTKDPSRQADPAVIQQFEDAVKESAIPQQQVGNINKEKLPGPEFLKQKSGTKDGQVQMIREDNGSVTAHTWSSATQEWIAVGTVVDSAGSSGRKTEYLGQDYDYVFDVDIEDGKPPLKLPYNLSQNPYEAATKFIHDNELPIGYLDQVANFITQNTQGATIGQTTDTQQAGPGSDPWGQERRYRPGDAAAAAPQSPSIPETRQNVLPQKSYLSIKSANIKLIVKKLTELNEQLVSSGNKDYSYNPPELNTVVAFCNHLENTASFPKDPAAVEDSIQLVLKAALKWPPANRLPGLDLLRLLAAATPVTAQIRFEGQDIIDTVQQSGVFDSPISVNNAMLTIRFFANLFDTPLGGDLAATKFDDILRMVSSATTAAGAPSNRNVTIAATTLYINYAVYFTNPGRVQSAESAEHALQLLDELSKIFADEKDSEAVYRGLVALGTLVKASGEEVKSAAKNIYDVEKILSKVSSSSAGREPRVKGVIGEIRDVMR</sequence>
<dbReference type="InterPro" id="IPR001680">
    <property type="entry name" value="WD40_rpt"/>
</dbReference>
<dbReference type="InterPro" id="IPR015943">
    <property type="entry name" value="WD40/YVTN_repeat-like_dom_sf"/>
</dbReference>
<feature type="compositionally biased region" description="Polar residues" evidence="6">
    <location>
        <begin position="461"/>
        <end position="472"/>
    </location>
</feature>
<evidence type="ECO:0000259" key="8">
    <source>
        <dbReference type="PROSITE" id="PS51396"/>
    </source>
</evidence>
<dbReference type="GO" id="GO:0043130">
    <property type="term" value="F:ubiquitin binding"/>
    <property type="evidence" value="ECO:0007669"/>
    <property type="project" value="TreeGrafter"/>
</dbReference>
<feature type="repeat" description="WD" evidence="5">
    <location>
        <begin position="232"/>
        <end position="262"/>
    </location>
</feature>
<evidence type="ECO:0000256" key="4">
    <source>
        <dbReference type="ARBA" id="ARBA00022737"/>
    </source>
</evidence>
<dbReference type="InterPro" id="IPR011989">
    <property type="entry name" value="ARM-like"/>
</dbReference>
<evidence type="ECO:0000256" key="5">
    <source>
        <dbReference type="PROSITE-ProRule" id="PRU00221"/>
    </source>
</evidence>
<dbReference type="FunFam" id="1.25.10.10:FF:000377">
    <property type="entry name" value="Polyubiquitin binding protein (Doa1/Ufd3)"/>
    <property type="match status" value="1"/>
</dbReference>
<evidence type="ECO:0000313" key="10">
    <source>
        <dbReference type="Proteomes" id="UP000001745"/>
    </source>
</evidence>
<dbReference type="GeneID" id="8109166"/>
<evidence type="ECO:0000256" key="1">
    <source>
        <dbReference type="ARBA" id="ARBA00004496"/>
    </source>
</evidence>
<reference evidence="10" key="1">
    <citation type="journal article" date="2015" name="Genome Announc.">
        <title>Genome sequence of the AIDS-associated pathogen Penicillium marneffei (ATCC18224) and its near taxonomic relative Talaromyces stipitatus (ATCC10500).</title>
        <authorList>
            <person name="Nierman W.C."/>
            <person name="Fedorova-Abrams N.D."/>
            <person name="Andrianopoulos A."/>
        </authorList>
    </citation>
    <scope>NUCLEOTIDE SEQUENCE [LARGE SCALE GENOMIC DNA]</scope>
    <source>
        <strain evidence="10">ATCC 10500 / CBS 375.48 / QM 6759 / NRRL 1006</strain>
    </source>
</reference>
<keyword evidence="4" id="KW-0677">Repeat</keyword>
<dbReference type="Gene3D" id="3.10.20.870">
    <property type="entry name" value="PFU (PLAA family ubiquitin binding), C-terminal domain"/>
    <property type="match status" value="1"/>
</dbReference>
<dbReference type="PhylomeDB" id="B8MD65"/>
<dbReference type="GO" id="GO:0043161">
    <property type="term" value="P:proteasome-mediated ubiquitin-dependent protein catabolic process"/>
    <property type="evidence" value="ECO:0007669"/>
    <property type="project" value="TreeGrafter"/>
</dbReference>
<dbReference type="eggNOG" id="KOG0301">
    <property type="taxonomic scope" value="Eukaryota"/>
</dbReference>
<dbReference type="EMBL" id="EQ962655">
    <property type="protein sequence ID" value="EED17590.1"/>
    <property type="molecule type" value="Genomic_DNA"/>
</dbReference>
<evidence type="ECO:0000256" key="6">
    <source>
        <dbReference type="SAM" id="MobiDB-lite"/>
    </source>
</evidence>
<dbReference type="RefSeq" id="XP_002481582.1">
    <property type="nucleotide sequence ID" value="XM_002481537.1"/>
</dbReference>
<dbReference type="Pfam" id="PF00400">
    <property type="entry name" value="WD40"/>
    <property type="match status" value="4"/>
</dbReference>
<dbReference type="InterPro" id="IPR015155">
    <property type="entry name" value="PFU"/>
</dbReference>
<evidence type="ECO:0000256" key="2">
    <source>
        <dbReference type="ARBA" id="ARBA00022490"/>
    </source>
</evidence>
<organism evidence="9 10">
    <name type="scientific">Talaromyces stipitatus (strain ATCC 10500 / CBS 375.48 / QM 6759 / NRRL 1006)</name>
    <name type="common">Penicillium stipitatum</name>
    <dbReference type="NCBI Taxonomy" id="441959"/>
    <lineage>
        <taxon>Eukaryota</taxon>
        <taxon>Fungi</taxon>
        <taxon>Dikarya</taxon>
        <taxon>Ascomycota</taxon>
        <taxon>Pezizomycotina</taxon>
        <taxon>Eurotiomycetes</taxon>
        <taxon>Eurotiomycetidae</taxon>
        <taxon>Eurotiales</taxon>
        <taxon>Trichocomaceae</taxon>
        <taxon>Talaromyces</taxon>
        <taxon>Talaromyces sect. Talaromyces</taxon>
    </lineage>
</organism>
<dbReference type="GO" id="GO:0005634">
    <property type="term" value="C:nucleus"/>
    <property type="evidence" value="ECO:0007669"/>
    <property type="project" value="TreeGrafter"/>
</dbReference>
<name>B8MD65_TALSN</name>
<dbReference type="PANTHER" id="PTHR19849">
    <property type="entry name" value="PHOSPHOLIPASE A-2-ACTIVATING PROTEIN"/>
    <property type="match status" value="1"/>
</dbReference>
<accession>B8MD65</accession>
<dbReference type="CDD" id="cd00200">
    <property type="entry name" value="WD40"/>
    <property type="match status" value="1"/>
</dbReference>
<dbReference type="OMA" id="DKCIYYW"/>
<dbReference type="InParanoid" id="B8MD65"/>
<dbReference type="PANTHER" id="PTHR19849:SF0">
    <property type="entry name" value="PHOSPHOLIPASE A-2-ACTIVATING PROTEIN"/>
    <property type="match status" value="1"/>
</dbReference>
<dbReference type="PROSITE" id="PS51394">
    <property type="entry name" value="PFU"/>
    <property type="match status" value="1"/>
</dbReference>
<feature type="repeat" description="WD" evidence="5">
    <location>
        <begin position="105"/>
        <end position="138"/>
    </location>
</feature>
<dbReference type="GO" id="GO:0005737">
    <property type="term" value="C:cytoplasm"/>
    <property type="evidence" value="ECO:0007669"/>
    <property type="project" value="UniProtKB-SubCell"/>
</dbReference>
<dbReference type="FunFam" id="3.10.20.870:FF:000003">
    <property type="entry name" value="Polyubiquitin binding (Doa1 Ufd3) protein"/>
    <property type="match status" value="1"/>
</dbReference>
<dbReference type="VEuPathDB" id="FungiDB:TSTA_114040"/>
<evidence type="ECO:0000313" key="9">
    <source>
        <dbReference type="EMBL" id="EED17590.1"/>
    </source>
</evidence>
<gene>
    <name evidence="9" type="ORF">TSTA_114040</name>
</gene>
<dbReference type="STRING" id="441959.B8MD65"/>
<dbReference type="FunCoup" id="B8MD65">
    <property type="interactions" value="1412"/>
</dbReference>
<dbReference type="OrthoDB" id="10265988at2759"/>
<feature type="repeat" description="WD" evidence="5">
    <location>
        <begin position="10"/>
        <end position="41"/>
    </location>
</feature>